<gene>
    <name evidence="7" type="ORF">EP073_10090</name>
</gene>
<evidence type="ECO:0000256" key="1">
    <source>
        <dbReference type="ARBA" id="ARBA00005941"/>
    </source>
</evidence>
<evidence type="ECO:0000259" key="6">
    <source>
        <dbReference type="Pfam" id="PF01880"/>
    </source>
</evidence>
<reference evidence="7 8" key="1">
    <citation type="submission" date="2019-01" db="EMBL/GenBank/DDBJ databases">
        <title>Geovibrio thiophilus DSM 11263, complete genome.</title>
        <authorList>
            <person name="Spring S."/>
            <person name="Bunk B."/>
            <person name="Sproer C."/>
        </authorList>
    </citation>
    <scope>NUCLEOTIDE SEQUENCE [LARGE SCALE GENOMIC DNA]</scope>
    <source>
        <strain evidence="7 8">DSM 11263</strain>
    </source>
</reference>
<keyword evidence="4" id="KW-0249">Electron transport</keyword>
<dbReference type="CDD" id="cd03172">
    <property type="entry name" value="SORL_classII"/>
    <property type="match status" value="1"/>
</dbReference>
<dbReference type="InterPro" id="IPR036073">
    <property type="entry name" value="Desulfoferrodoxin_Fe-bd_dom_sf"/>
</dbReference>
<name>A0A410JZY6_9BACT</name>
<dbReference type="Gene3D" id="2.60.40.730">
    <property type="entry name" value="SOR catalytic domain"/>
    <property type="match status" value="1"/>
</dbReference>
<dbReference type="PANTHER" id="PTHR36541:SF1">
    <property type="entry name" value="SUPEROXIDE REDUCTASE-RELATED"/>
    <property type="match status" value="1"/>
</dbReference>
<dbReference type="Pfam" id="PF01880">
    <property type="entry name" value="Desulfoferrodox"/>
    <property type="match status" value="1"/>
</dbReference>
<dbReference type="KEGG" id="gtl:EP073_10090"/>
<accession>A0A410JZY6</accession>
<keyword evidence="5" id="KW-0408">Iron</keyword>
<dbReference type="EMBL" id="CP035108">
    <property type="protein sequence ID" value="QAR33740.1"/>
    <property type="molecule type" value="Genomic_DNA"/>
</dbReference>
<dbReference type="OrthoDB" id="9814936at2"/>
<dbReference type="Proteomes" id="UP000287502">
    <property type="component" value="Chromosome"/>
</dbReference>
<dbReference type="InterPro" id="IPR051233">
    <property type="entry name" value="Desulfoferrodoxin_SOR"/>
</dbReference>
<dbReference type="PANTHER" id="PTHR36541">
    <property type="entry name" value="SUPEROXIDE REDUCTASE-RELATED"/>
    <property type="match status" value="1"/>
</dbReference>
<evidence type="ECO:0000256" key="2">
    <source>
        <dbReference type="ARBA" id="ARBA00022448"/>
    </source>
</evidence>
<organism evidence="7 8">
    <name type="scientific">Geovibrio thiophilus</name>
    <dbReference type="NCBI Taxonomy" id="139438"/>
    <lineage>
        <taxon>Bacteria</taxon>
        <taxon>Pseudomonadati</taxon>
        <taxon>Deferribacterota</taxon>
        <taxon>Deferribacteres</taxon>
        <taxon>Deferribacterales</taxon>
        <taxon>Geovibrionaceae</taxon>
        <taxon>Geovibrio</taxon>
    </lineage>
</organism>
<comment type="similarity">
    <text evidence="1">Belongs to the desulfoferrodoxin family.</text>
</comment>
<dbReference type="GO" id="GO:0016491">
    <property type="term" value="F:oxidoreductase activity"/>
    <property type="evidence" value="ECO:0007669"/>
    <property type="project" value="InterPro"/>
</dbReference>
<keyword evidence="3" id="KW-0479">Metal-binding</keyword>
<evidence type="ECO:0000313" key="7">
    <source>
        <dbReference type="EMBL" id="QAR33740.1"/>
    </source>
</evidence>
<protein>
    <submittedName>
        <fullName evidence="7">Neelaredoxin</fullName>
    </submittedName>
</protein>
<evidence type="ECO:0000256" key="4">
    <source>
        <dbReference type="ARBA" id="ARBA00022982"/>
    </source>
</evidence>
<feature type="domain" description="Desulfoferrodoxin ferrous iron-binding" evidence="6">
    <location>
        <begin position="10"/>
        <end position="123"/>
    </location>
</feature>
<evidence type="ECO:0000256" key="3">
    <source>
        <dbReference type="ARBA" id="ARBA00022723"/>
    </source>
</evidence>
<dbReference type="NCBIfam" id="TIGR00332">
    <property type="entry name" value="neela_ferrous"/>
    <property type="match status" value="1"/>
</dbReference>
<sequence length="129" mass="13964">MAIGQFVKSADFKSEKHVPVIELPAGIKAGEPFFVTVSVGKEIPHPNTTEHFINWIALYFKGEGEGPVTQLAKFEFLAHGESTKGANQGPAYTDPFGTAKVKLNAPGTLIAVSYCNIHGLWESSTEVKF</sequence>
<dbReference type="SUPFAM" id="SSF49367">
    <property type="entry name" value="Superoxide reductase-like"/>
    <property type="match status" value="1"/>
</dbReference>
<dbReference type="GO" id="GO:0005506">
    <property type="term" value="F:iron ion binding"/>
    <property type="evidence" value="ECO:0007669"/>
    <property type="project" value="InterPro"/>
</dbReference>
<dbReference type="RefSeq" id="WP_128467026.1">
    <property type="nucleotide sequence ID" value="NZ_CP035108.1"/>
</dbReference>
<dbReference type="AlphaFoldDB" id="A0A410JZY6"/>
<proteinExistence type="inferred from homology"/>
<keyword evidence="8" id="KW-1185">Reference proteome</keyword>
<keyword evidence="2" id="KW-0813">Transport</keyword>
<evidence type="ECO:0000313" key="8">
    <source>
        <dbReference type="Proteomes" id="UP000287502"/>
    </source>
</evidence>
<dbReference type="InterPro" id="IPR002742">
    <property type="entry name" value="Desulfoferrodoxin_Fe-bd_dom"/>
</dbReference>
<evidence type="ECO:0000256" key="5">
    <source>
        <dbReference type="ARBA" id="ARBA00023004"/>
    </source>
</evidence>